<evidence type="ECO:0000313" key="9">
    <source>
        <dbReference type="Proteomes" id="UP000077202"/>
    </source>
</evidence>
<dbReference type="GO" id="GO:0005634">
    <property type="term" value="C:nucleus"/>
    <property type="evidence" value="ECO:0007669"/>
    <property type="project" value="InterPro"/>
</dbReference>
<dbReference type="EMBL" id="LVLJ01001104">
    <property type="protein sequence ID" value="OAE31394.1"/>
    <property type="molecule type" value="Genomic_DNA"/>
</dbReference>
<feature type="compositionally biased region" description="Polar residues" evidence="6">
    <location>
        <begin position="549"/>
        <end position="560"/>
    </location>
</feature>
<gene>
    <name evidence="8" type="ORF">AXG93_1842s1080</name>
</gene>
<dbReference type="CDD" id="cd04301">
    <property type="entry name" value="NAT_SF"/>
    <property type="match status" value="1"/>
</dbReference>
<reference evidence="8" key="1">
    <citation type="submission" date="2016-03" db="EMBL/GenBank/DDBJ databases">
        <title>Mechanisms controlling the formation of the plant cell surface in tip-growing cells are functionally conserved among land plants.</title>
        <authorList>
            <person name="Honkanen S."/>
            <person name="Jones V.A."/>
            <person name="Morieri G."/>
            <person name="Champion C."/>
            <person name="Hetherington A.J."/>
            <person name="Kelly S."/>
            <person name="Saint-Marcoux D."/>
            <person name="Proust H."/>
            <person name="Prescott H."/>
            <person name="Dolan L."/>
        </authorList>
    </citation>
    <scope>NUCLEOTIDE SEQUENCE [LARGE SCALE GENOMIC DNA]</scope>
    <source>
        <tissue evidence="8">Whole gametophyte</tissue>
    </source>
</reference>
<dbReference type="InterPro" id="IPR000182">
    <property type="entry name" value="GNAT_dom"/>
</dbReference>
<dbReference type="PROSITE" id="PS51186">
    <property type="entry name" value="GNAT"/>
    <property type="match status" value="1"/>
</dbReference>
<proteinExistence type="inferred from homology"/>
<evidence type="ECO:0000256" key="6">
    <source>
        <dbReference type="SAM" id="MobiDB-lite"/>
    </source>
</evidence>
<evidence type="ECO:0000256" key="4">
    <source>
        <dbReference type="ARBA" id="ARBA00023315"/>
    </source>
</evidence>
<comment type="similarity">
    <text evidence="1">Belongs to the HAT1 family.</text>
</comment>
<organism evidence="8 9">
    <name type="scientific">Marchantia polymorpha subsp. ruderalis</name>
    <dbReference type="NCBI Taxonomy" id="1480154"/>
    <lineage>
        <taxon>Eukaryota</taxon>
        <taxon>Viridiplantae</taxon>
        <taxon>Streptophyta</taxon>
        <taxon>Embryophyta</taxon>
        <taxon>Marchantiophyta</taxon>
        <taxon>Marchantiopsida</taxon>
        <taxon>Marchantiidae</taxon>
        <taxon>Marchantiales</taxon>
        <taxon>Marchantiaceae</taxon>
        <taxon>Marchantia</taxon>
    </lineage>
</organism>
<dbReference type="Gene3D" id="3.90.360.10">
    <property type="entry name" value="Histone acetyl transferase 1 (HAT1), N-terminal domain"/>
    <property type="match status" value="1"/>
</dbReference>
<evidence type="ECO:0000256" key="2">
    <source>
        <dbReference type="ARBA" id="ARBA00013184"/>
    </source>
</evidence>
<comment type="catalytic activity">
    <reaction evidence="5">
        <text>L-lysyl-[protein] + acetyl-CoA = N(6)-acetyl-L-lysyl-[protein] + CoA + H(+)</text>
        <dbReference type="Rhea" id="RHEA:45948"/>
        <dbReference type="Rhea" id="RHEA-COMP:9752"/>
        <dbReference type="Rhea" id="RHEA-COMP:10731"/>
        <dbReference type="ChEBI" id="CHEBI:15378"/>
        <dbReference type="ChEBI" id="CHEBI:29969"/>
        <dbReference type="ChEBI" id="CHEBI:57287"/>
        <dbReference type="ChEBI" id="CHEBI:57288"/>
        <dbReference type="ChEBI" id="CHEBI:61930"/>
        <dbReference type="EC" id="2.3.1.48"/>
    </reaction>
</comment>
<dbReference type="Pfam" id="PF00583">
    <property type="entry name" value="Acetyltransf_1"/>
    <property type="match status" value="1"/>
</dbReference>
<dbReference type="PANTHER" id="PTHR12046">
    <property type="entry name" value="HISTONE ACETYLTRANSFERASE TYPE B CATALYTIC SUBUNIT"/>
    <property type="match status" value="1"/>
</dbReference>
<keyword evidence="9" id="KW-1185">Reference proteome</keyword>
<evidence type="ECO:0000256" key="1">
    <source>
        <dbReference type="ARBA" id="ARBA00010543"/>
    </source>
</evidence>
<name>A0A176WEQ1_MARPO</name>
<feature type="domain" description="N-acetyltransferase" evidence="7">
    <location>
        <begin position="196"/>
        <end position="390"/>
    </location>
</feature>
<evidence type="ECO:0000259" key="7">
    <source>
        <dbReference type="PROSITE" id="PS51186"/>
    </source>
</evidence>
<dbReference type="InterPro" id="IPR019467">
    <property type="entry name" value="Hat1_N"/>
</dbReference>
<comment type="caution">
    <text evidence="8">The sequence shown here is derived from an EMBL/GenBank/DDBJ whole genome shotgun (WGS) entry which is preliminary data.</text>
</comment>
<dbReference type="AlphaFoldDB" id="A0A176WEQ1"/>
<protein>
    <recommendedName>
        <fullName evidence="2">histone acetyltransferase</fullName>
        <ecNumber evidence="2">2.3.1.48</ecNumber>
    </recommendedName>
</protein>
<dbReference type="GO" id="GO:0000781">
    <property type="term" value="C:chromosome, telomeric region"/>
    <property type="evidence" value="ECO:0007669"/>
    <property type="project" value="GOC"/>
</dbReference>
<dbReference type="InterPro" id="IPR017380">
    <property type="entry name" value="Hist_AcTrfase_B-typ_cat-su"/>
</dbReference>
<dbReference type="InterPro" id="IPR016181">
    <property type="entry name" value="Acyl_CoA_acyltransferase"/>
</dbReference>
<dbReference type="InterPro" id="IPR037113">
    <property type="entry name" value="Hat1_N_sf"/>
</dbReference>
<dbReference type="EC" id="2.3.1.48" evidence="2"/>
<evidence type="ECO:0000256" key="5">
    <source>
        <dbReference type="ARBA" id="ARBA00048017"/>
    </source>
</evidence>
<feature type="region of interest" description="Disordered" evidence="6">
    <location>
        <begin position="344"/>
        <end position="389"/>
    </location>
</feature>
<dbReference type="GO" id="GO:0004402">
    <property type="term" value="F:histone acetyltransferase activity"/>
    <property type="evidence" value="ECO:0007669"/>
    <property type="project" value="InterPro"/>
</dbReference>
<feature type="region of interest" description="Disordered" evidence="6">
    <location>
        <begin position="540"/>
        <end position="560"/>
    </location>
</feature>
<sequence>MASGGKMKALLEAGPEERVKRRKVAFAAIPESVVSCNANECMKLLFVSSAQDMQDESQREEIMCDPQFAERIFGEDGTIYGYEGLEIDLWLQSNTFHAYVDIRFIKKVEGGKNPPTDIWSQLKKVFGDSMTDDREAFVSSLTVNSLAFEKMIKEKSEAVTKPWRIGCESADESVADKKCEVIVDEISEKSGQIVRMELTDPTVRAWHKRLNPLSLFYIEGARPIEDDDPLWEVYLALEIHDDRRKIMGFCNVYRFYHYPDSTRLRISQILVLPLYQGMGYGLHLLEAVNDTAVGRGCYDVTMEEPSINLQKLRDTMDILRLLSIPSQELKAQVEDAISDGIQRLHSRKVPNSSRPEVPEVEAASAGSSNGFRGKSSHKLTNGVKERSLLDPPKQLRDQVRNLLKINKKQFKRCWEQLLFLHLDPQDKDLQDMFQSGLIQRLNSELFGKDKELEKQAGKQIFDTENEYDSSKTFVMVRVKSKTGQVPSFETDGRSTEPAAEDKVKALQESLSEREEELYGVARDVARHCHRLGIAIPTIEHWTKPEAQNVDENSSGSSSPM</sequence>
<dbReference type="Gene3D" id="3.40.630.30">
    <property type="match status" value="1"/>
</dbReference>
<dbReference type="Proteomes" id="UP000077202">
    <property type="component" value="Unassembled WGS sequence"/>
</dbReference>
<dbReference type="Pfam" id="PF10394">
    <property type="entry name" value="Hat1_N"/>
    <property type="match status" value="1"/>
</dbReference>
<dbReference type="SUPFAM" id="SSF55729">
    <property type="entry name" value="Acyl-CoA N-acyltransferases (Nat)"/>
    <property type="match status" value="1"/>
</dbReference>
<dbReference type="GO" id="GO:0031509">
    <property type="term" value="P:subtelomeric heterochromatin formation"/>
    <property type="evidence" value="ECO:0007669"/>
    <property type="project" value="InterPro"/>
</dbReference>
<keyword evidence="3" id="KW-0808">Transferase</keyword>
<evidence type="ECO:0000256" key="3">
    <source>
        <dbReference type="ARBA" id="ARBA00022679"/>
    </source>
</evidence>
<keyword evidence="4" id="KW-0012">Acyltransferase</keyword>
<evidence type="ECO:0000313" key="8">
    <source>
        <dbReference type="EMBL" id="OAE31394.1"/>
    </source>
</evidence>
<accession>A0A176WEQ1</accession>